<accession>A0A1F4PPY8</accession>
<organism evidence="1 2">
    <name type="scientific">candidate division Kazan bacterium RIFCSPLOWO2_01_FULL_48_13</name>
    <dbReference type="NCBI Taxonomy" id="1798539"/>
    <lineage>
        <taxon>Bacteria</taxon>
        <taxon>Bacteria division Kazan-3B-28</taxon>
    </lineage>
</organism>
<gene>
    <name evidence="1" type="ORF">A2994_02960</name>
</gene>
<comment type="caution">
    <text evidence="1">The sequence shown here is derived from an EMBL/GenBank/DDBJ whole genome shotgun (WGS) entry which is preliminary data.</text>
</comment>
<evidence type="ECO:0000313" key="1">
    <source>
        <dbReference type="EMBL" id="OGB85689.1"/>
    </source>
</evidence>
<protein>
    <submittedName>
        <fullName evidence="1">Uncharacterized protein</fullName>
    </submittedName>
</protein>
<sequence length="177" mass="19570">MNERMENELKSAAAISAEIDAIRMDLKSYDIRGVPEMKGPTLVRLADAYERQAAVSQNPDGDLISEIICRVEAAKYLSGDDSTAYGAWEQRYQALSDLLDEDGQVRFGLSDDPRISQLDLDDIKRLMRDFEFQSPSARTNFGVPRYKPGEILAVGQGNHQLGIGRINGPDQPPVVGV</sequence>
<reference evidence="1 2" key="1">
    <citation type="journal article" date="2016" name="Nat. Commun.">
        <title>Thousands of microbial genomes shed light on interconnected biogeochemical processes in an aquifer system.</title>
        <authorList>
            <person name="Anantharaman K."/>
            <person name="Brown C.T."/>
            <person name="Hug L.A."/>
            <person name="Sharon I."/>
            <person name="Castelle C.J."/>
            <person name="Probst A.J."/>
            <person name="Thomas B.C."/>
            <person name="Singh A."/>
            <person name="Wilkins M.J."/>
            <person name="Karaoz U."/>
            <person name="Brodie E.L."/>
            <person name="Williams K.H."/>
            <person name="Hubbard S.S."/>
            <person name="Banfield J.F."/>
        </authorList>
    </citation>
    <scope>NUCLEOTIDE SEQUENCE [LARGE SCALE GENOMIC DNA]</scope>
</reference>
<dbReference type="Proteomes" id="UP000179010">
    <property type="component" value="Unassembled WGS sequence"/>
</dbReference>
<dbReference type="EMBL" id="METE01000001">
    <property type="protein sequence ID" value="OGB85689.1"/>
    <property type="molecule type" value="Genomic_DNA"/>
</dbReference>
<proteinExistence type="predicted"/>
<dbReference type="AlphaFoldDB" id="A0A1F4PPY8"/>
<evidence type="ECO:0000313" key="2">
    <source>
        <dbReference type="Proteomes" id="UP000179010"/>
    </source>
</evidence>
<name>A0A1F4PPY8_UNCK3</name>